<evidence type="ECO:0000256" key="4">
    <source>
        <dbReference type="ARBA" id="ARBA00022692"/>
    </source>
</evidence>
<evidence type="ECO:0000256" key="6">
    <source>
        <dbReference type="ARBA" id="ARBA00022989"/>
    </source>
</evidence>
<keyword evidence="12" id="KW-1185">Reference proteome</keyword>
<dbReference type="AlphaFoldDB" id="A0A058Z2C0"/>
<dbReference type="eggNOG" id="KOG2189">
    <property type="taxonomic scope" value="Eukaryota"/>
</dbReference>
<reference evidence="11" key="1">
    <citation type="submission" date="2013-04" db="EMBL/GenBank/DDBJ databases">
        <title>The Genome Sequence of Fonticula alba ATCC 38817.</title>
        <authorList>
            <consortium name="The Broad Institute Genomics Platform"/>
            <person name="Russ C."/>
            <person name="Cuomo C."/>
            <person name="Burger G."/>
            <person name="Gray M.W."/>
            <person name="Holland P.W.H."/>
            <person name="King N."/>
            <person name="Lang F.B.F."/>
            <person name="Roger A.J."/>
            <person name="Ruiz-Trillo I."/>
            <person name="Brown M."/>
            <person name="Walker B."/>
            <person name="Young S."/>
            <person name="Zeng Q."/>
            <person name="Gargeya S."/>
            <person name="Fitzgerald M."/>
            <person name="Haas B."/>
            <person name="Abouelleil A."/>
            <person name="Allen A.W."/>
            <person name="Alvarado L."/>
            <person name="Arachchi H.M."/>
            <person name="Berlin A.M."/>
            <person name="Chapman S.B."/>
            <person name="Gainer-Dewar J."/>
            <person name="Goldberg J."/>
            <person name="Griggs A."/>
            <person name="Gujja S."/>
            <person name="Hansen M."/>
            <person name="Howarth C."/>
            <person name="Imamovic A."/>
            <person name="Ireland A."/>
            <person name="Larimer J."/>
            <person name="McCowan C."/>
            <person name="Murphy C."/>
            <person name="Pearson M."/>
            <person name="Poon T.W."/>
            <person name="Priest M."/>
            <person name="Roberts A."/>
            <person name="Saif S."/>
            <person name="Shea T."/>
            <person name="Sisk P."/>
            <person name="Sykes S."/>
            <person name="Wortman J."/>
            <person name="Nusbaum C."/>
            <person name="Birren B."/>
        </authorList>
    </citation>
    <scope>NUCLEOTIDE SEQUENCE [LARGE SCALE GENOMIC DNA]</scope>
    <source>
        <strain evidence="11">ATCC 38817</strain>
    </source>
</reference>
<dbReference type="GO" id="GO:0046961">
    <property type="term" value="F:proton-transporting ATPase activity, rotational mechanism"/>
    <property type="evidence" value="ECO:0007669"/>
    <property type="project" value="InterPro"/>
</dbReference>
<evidence type="ECO:0000256" key="7">
    <source>
        <dbReference type="ARBA" id="ARBA00023065"/>
    </source>
</evidence>
<name>A0A058Z2C0_FONAL</name>
<keyword evidence="5 9" id="KW-0375">Hydrogen ion transport</keyword>
<organism evidence="11">
    <name type="scientific">Fonticula alba</name>
    <name type="common">Slime mold</name>
    <dbReference type="NCBI Taxonomy" id="691883"/>
    <lineage>
        <taxon>Eukaryota</taxon>
        <taxon>Rotosphaerida</taxon>
        <taxon>Fonticulaceae</taxon>
        <taxon>Fonticula</taxon>
    </lineage>
</organism>
<keyword evidence="6 9" id="KW-1133">Transmembrane helix</keyword>
<dbReference type="GO" id="GO:0000220">
    <property type="term" value="C:vacuolar proton-transporting V-type ATPase, V0 domain"/>
    <property type="evidence" value="ECO:0007669"/>
    <property type="project" value="InterPro"/>
</dbReference>
<evidence type="ECO:0000256" key="3">
    <source>
        <dbReference type="ARBA" id="ARBA00022448"/>
    </source>
</evidence>
<dbReference type="PANTHER" id="PTHR11629">
    <property type="entry name" value="VACUOLAR PROTON ATPASES"/>
    <property type="match status" value="1"/>
</dbReference>
<comment type="subcellular location">
    <subcellularLocation>
        <location evidence="1">Membrane</location>
        <topology evidence="1">Multi-pass membrane protein</topology>
    </subcellularLocation>
</comment>
<evidence type="ECO:0000313" key="11">
    <source>
        <dbReference type="EMBL" id="KCV67667.1"/>
    </source>
</evidence>
<keyword evidence="3 9" id="KW-0813">Transport</keyword>
<dbReference type="Pfam" id="PF01496">
    <property type="entry name" value="V_ATPase_I"/>
    <property type="match status" value="1"/>
</dbReference>
<proteinExistence type="inferred from homology"/>
<feature type="transmembrane region" description="Helical" evidence="9">
    <location>
        <begin position="609"/>
        <end position="628"/>
    </location>
</feature>
<dbReference type="STRING" id="691883.A0A058Z2C0"/>
<dbReference type="PANTHER" id="PTHR11629:SF63">
    <property type="entry name" value="V-TYPE PROTON ATPASE SUBUNIT A"/>
    <property type="match status" value="1"/>
</dbReference>
<feature type="region of interest" description="Disordered" evidence="10">
    <location>
        <begin position="738"/>
        <end position="797"/>
    </location>
</feature>
<gene>
    <name evidence="11" type="ORF">H696_05777</name>
</gene>
<dbReference type="OrthoDB" id="10264220at2759"/>
<evidence type="ECO:0000256" key="9">
    <source>
        <dbReference type="RuleBase" id="RU361189"/>
    </source>
</evidence>
<dbReference type="GO" id="GO:0007035">
    <property type="term" value="P:vacuolar acidification"/>
    <property type="evidence" value="ECO:0007669"/>
    <property type="project" value="TreeGrafter"/>
</dbReference>
<dbReference type="RefSeq" id="XP_009497851.1">
    <property type="nucleotide sequence ID" value="XM_009499576.1"/>
</dbReference>
<sequence length="959" mass="106340">MTDGMMRSEQMALTQMYIPSDAAHSTISALGIFGMTELRDLNSDANPFQRRYTTQIRQCDELERILRYLREECTAAGLQPEEPYNLPADWTIQTPQVLTELGQRLAHLEREVRGGATSEQSLRRSRHELLSLRAITRAVDRFFEDEPAQAAMGATLLKPASVDNLDHIQPRNYRFHNAQAQDDHHLLLGTGAGHAEAIELGDLTQTESPTLQDMDSYSPTLQPINPSSLSFICGIVERTKRSAMESVLWRSLRGNLYSNFSSLEVLIQEDEDLDADVASLHGPGPDGSADAKWLPNVMYDCLVVLVKSGSLLDRAQKVVTAFGASVYPCPGNGSDREELRSQIGIRIDDLRRVHSQTVAHRKRTLAQVSEALPEWQRLVAREKVTYSEMNKLCFDVTSSCLIGEAWVPRRDLPELSRRLDEASAKANSEVPTILRTLSTRQTPPTFYRTNSFTSGFQALIDSYGISRYGEVNPGVYAIITFPFLFAVMFGDLGHGFIITIIALAMMAYAKPLARLSRGNEMVGTFFHGRYIILLMGLFSLYTGLIYNDIFSKGMPLGKSGFDFPPPAPGQQVVHGTFNGHIYTFGLDHAWHGSDNMLIFMNSYKMKMSIVLGVIQMLFGMGLQVVNYLNIGDRLDIIMDFIPRLLFMVCIFGYLICMIVYKWTVDWSTRPTAPSLLNMLINMFLSPGHVPADERLYSGQETVQLVLVVVALVAIPWMLLTKPLVLRARHKRQLRRNAGQGLLGTYTQPGPVEAPGGDALSSDSDDASASDVPLTGLGPGPAALHPNPGPETAAPLMGATGGLAPVESSLSRRLAVAEATDGALYMDMEAGAEEEFDFGEIFIHQAIHTIEFCLGAISSTASYLRLWALSLAHAQLSTVLWDMTLQMILNLEDPIVAGVLLVAGFAVWITLTVAIMCMMEGLSAFLHALRLHWVEFNNKFFFGDGRAFEPFSWERVFDEE</sequence>
<evidence type="ECO:0000256" key="8">
    <source>
        <dbReference type="ARBA" id="ARBA00023136"/>
    </source>
</evidence>
<dbReference type="InterPro" id="IPR026028">
    <property type="entry name" value="V-type_ATPase_116kDa_su_euka"/>
</dbReference>
<dbReference type="OMA" id="TYVQLYI"/>
<evidence type="ECO:0000256" key="2">
    <source>
        <dbReference type="ARBA" id="ARBA00009904"/>
    </source>
</evidence>
<keyword evidence="4 9" id="KW-0812">Transmembrane</keyword>
<feature type="transmembrane region" description="Helical" evidence="9">
    <location>
        <begin position="530"/>
        <end position="546"/>
    </location>
</feature>
<evidence type="ECO:0000256" key="10">
    <source>
        <dbReference type="SAM" id="MobiDB-lite"/>
    </source>
</evidence>
<dbReference type="Proteomes" id="UP000030693">
    <property type="component" value="Unassembled WGS sequence"/>
</dbReference>
<dbReference type="GeneID" id="20530502"/>
<feature type="transmembrane region" description="Helical" evidence="9">
    <location>
        <begin position="483"/>
        <end position="509"/>
    </location>
</feature>
<comment type="function">
    <text evidence="9">Essential component of the vacuolar proton pump (V-ATPase), a multimeric enzyme that catalyzes the translocation of protons across the membranes. Required for assembly and activity of the V-ATPase.</text>
</comment>
<evidence type="ECO:0000256" key="1">
    <source>
        <dbReference type="ARBA" id="ARBA00004141"/>
    </source>
</evidence>
<accession>A0A058Z2C0</accession>
<feature type="transmembrane region" description="Helical" evidence="9">
    <location>
        <begin position="640"/>
        <end position="660"/>
    </location>
</feature>
<dbReference type="EMBL" id="KB932214">
    <property type="protein sequence ID" value="KCV67667.1"/>
    <property type="molecule type" value="Genomic_DNA"/>
</dbReference>
<protein>
    <recommendedName>
        <fullName evidence="9">V-type proton ATPase subunit a</fullName>
    </recommendedName>
</protein>
<feature type="transmembrane region" description="Helical" evidence="9">
    <location>
        <begin position="894"/>
        <end position="916"/>
    </location>
</feature>
<dbReference type="GO" id="GO:0051117">
    <property type="term" value="F:ATPase binding"/>
    <property type="evidence" value="ECO:0007669"/>
    <property type="project" value="TreeGrafter"/>
</dbReference>
<dbReference type="PIRSF" id="PIRSF001293">
    <property type="entry name" value="ATP6V0A1"/>
    <property type="match status" value="1"/>
</dbReference>
<dbReference type="InterPro" id="IPR002490">
    <property type="entry name" value="V-ATPase_116kDa_su"/>
</dbReference>
<keyword evidence="8 9" id="KW-0472">Membrane</keyword>
<evidence type="ECO:0000313" key="12">
    <source>
        <dbReference type="Proteomes" id="UP000030693"/>
    </source>
</evidence>
<feature type="transmembrane region" description="Helical" evidence="9">
    <location>
        <begin position="704"/>
        <end position="725"/>
    </location>
</feature>
<evidence type="ECO:0000256" key="5">
    <source>
        <dbReference type="ARBA" id="ARBA00022781"/>
    </source>
</evidence>
<comment type="similarity">
    <text evidence="2 9">Belongs to the V-ATPase 116 kDa subunit family.</text>
</comment>
<keyword evidence="7 9" id="KW-0406">Ion transport</keyword>